<dbReference type="GO" id="GO:0012507">
    <property type="term" value="C:ER to Golgi transport vesicle membrane"/>
    <property type="evidence" value="ECO:0007669"/>
    <property type="project" value="TreeGrafter"/>
</dbReference>
<feature type="coiled-coil region" evidence="15">
    <location>
        <begin position="659"/>
        <end position="804"/>
    </location>
</feature>
<dbReference type="InterPro" id="IPR016024">
    <property type="entry name" value="ARM-type_fold"/>
</dbReference>
<comment type="catalytic activity">
    <reaction evidence="12">
        <text>L-threonyl-[protein] + ATP = O-phospho-L-threonyl-[protein] + ADP + H(+)</text>
        <dbReference type="Rhea" id="RHEA:46608"/>
        <dbReference type="Rhea" id="RHEA-COMP:11060"/>
        <dbReference type="Rhea" id="RHEA-COMP:11605"/>
        <dbReference type="ChEBI" id="CHEBI:15378"/>
        <dbReference type="ChEBI" id="CHEBI:30013"/>
        <dbReference type="ChEBI" id="CHEBI:30616"/>
        <dbReference type="ChEBI" id="CHEBI:61977"/>
        <dbReference type="ChEBI" id="CHEBI:456216"/>
        <dbReference type="EC" id="2.7.11.1"/>
    </reaction>
</comment>
<dbReference type="SUPFAM" id="SSF56112">
    <property type="entry name" value="Protein kinase-like (PK-like)"/>
    <property type="match status" value="1"/>
</dbReference>
<dbReference type="CDD" id="cd14336">
    <property type="entry name" value="UBA_AID_AMPKalpha"/>
    <property type="match status" value="1"/>
</dbReference>
<reference evidence="18 19" key="1">
    <citation type="submission" date="2015-09" db="EMBL/GenBank/DDBJ databases">
        <title>Atta colombica WGS genome.</title>
        <authorList>
            <person name="Nygaard S."/>
            <person name="Hu H."/>
            <person name="Boomsma J."/>
            <person name="Zhang G."/>
        </authorList>
    </citation>
    <scope>NUCLEOTIDE SEQUENCE [LARGE SCALE GENOMIC DNA]</scope>
    <source>
        <strain evidence="18">Treedump-2</strain>
        <tissue evidence="18">Whole body</tissue>
    </source>
</reference>
<evidence type="ECO:0000256" key="10">
    <source>
        <dbReference type="ARBA" id="ARBA00023034"/>
    </source>
</evidence>
<keyword evidence="7 14" id="KW-0547">Nucleotide-binding</keyword>
<comment type="catalytic activity">
    <reaction evidence="13">
        <text>L-seryl-[protein] + ATP = O-phospho-L-seryl-[protein] + ADP + H(+)</text>
        <dbReference type="Rhea" id="RHEA:17989"/>
        <dbReference type="Rhea" id="RHEA-COMP:9863"/>
        <dbReference type="Rhea" id="RHEA-COMP:11604"/>
        <dbReference type="ChEBI" id="CHEBI:15378"/>
        <dbReference type="ChEBI" id="CHEBI:29999"/>
        <dbReference type="ChEBI" id="CHEBI:30616"/>
        <dbReference type="ChEBI" id="CHEBI:83421"/>
        <dbReference type="ChEBI" id="CHEBI:456216"/>
        <dbReference type="EC" id="2.7.11.1"/>
    </reaction>
</comment>
<dbReference type="FunFam" id="1.25.10.10:FF:000394">
    <property type="entry name" value="general vesicular transport factor p115"/>
    <property type="match status" value="1"/>
</dbReference>
<evidence type="ECO:0000313" key="18">
    <source>
        <dbReference type="EMBL" id="KYM85332.1"/>
    </source>
</evidence>
<dbReference type="GO" id="GO:0000139">
    <property type="term" value="C:Golgi membrane"/>
    <property type="evidence" value="ECO:0007669"/>
    <property type="project" value="InterPro"/>
</dbReference>
<proteinExistence type="inferred from homology"/>
<keyword evidence="11 15" id="KW-0175">Coiled coil</keyword>
<dbReference type="PROSITE" id="PS00108">
    <property type="entry name" value="PROTEIN_KINASE_ST"/>
    <property type="match status" value="1"/>
</dbReference>
<dbReference type="SMART" id="SM00220">
    <property type="entry name" value="S_TKc"/>
    <property type="match status" value="1"/>
</dbReference>
<dbReference type="Pfam" id="PF04869">
    <property type="entry name" value="Uso1_p115_head"/>
    <property type="match status" value="1"/>
</dbReference>
<dbReference type="CDD" id="cd12122">
    <property type="entry name" value="AMPKA_C"/>
    <property type="match status" value="1"/>
</dbReference>
<evidence type="ECO:0000256" key="11">
    <source>
        <dbReference type="ARBA" id="ARBA00023054"/>
    </source>
</evidence>
<dbReference type="PROSITE" id="PS00107">
    <property type="entry name" value="PROTEIN_KINASE_ATP"/>
    <property type="match status" value="1"/>
</dbReference>
<dbReference type="InterPro" id="IPR041209">
    <property type="entry name" value="P115_Arm_rpt"/>
</dbReference>
<dbReference type="FunFam" id="3.30.200.20:FF:000136">
    <property type="entry name" value="Non-specific serine/threonine protein kinase"/>
    <property type="match status" value="1"/>
</dbReference>
<evidence type="ECO:0000256" key="6">
    <source>
        <dbReference type="ARBA" id="ARBA00022679"/>
    </source>
</evidence>
<dbReference type="GO" id="GO:0106310">
    <property type="term" value="F:protein serine kinase activity"/>
    <property type="evidence" value="ECO:0007669"/>
    <property type="project" value="RHEA"/>
</dbReference>
<dbReference type="Pfam" id="PF21147">
    <property type="entry name" value="AMPK_alpha_AID"/>
    <property type="match status" value="1"/>
</dbReference>
<dbReference type="PROSITE" id="PS50011">
    <property type="entry name" value="PROTEIN_KINASE_DOM"/>
    <property type="match status" value="1"/>
</dbReference>
<dbReference type="GO" id="GO:0045056">
    <property type="term" value="P:transcytosis"/>
    <property type="evidence" value="ECO:0007669"/>
    <property type="project" value="TreeGrafter"/>
</dbReference>
<dbReference type="PANTHER" id="PTHR10013">
    <property type="entry name" value="GENERAL VESICULAR TRANSPORT FACTOR P115"/>
    <property type="match status" value="1"/>
</dbReference>
<dbReference type="GO" id="GO:0005524">
    <property type="term" value="F:ATP binding"/>
    <property type="evidence" value="ECO:0007669"/>
    <property type="project" value="UniProtKB-UniRule"/>
</dbReference>
<dbReference type="GO" id="GO:0120025">
    <property type="term" value="C:plasma membrane bounded cell projection"/>
    <property type="evidence" value="ECO:0007669"/>
    <property type="project" value="UniProtKB-ARBA"/>
</dbReference>
<dbReference type="GO" id="GO:0006886">
    <property type="term" value="P:intracellular protein transport"/>
    <property type="evidence" value="ECO:0007669"/>
    <property type="project" value="InterPro"/>
</dbReference>
<dbReference type="FunFam" id="1.10.510.10:FF:000079">
    <property type="entry name" value="Non-specific serine/threonine protein kinase"/>
    <property type="match status" value="1"/>
</dbReference>
<feature type="region of interest" description="Disordered" evidence="16">
    <location>
        <begin position="1268"/>
        <end position="1290"/>
    </location>
</feature>
<dbReference type="Gene3D" id="1.10.510.10">
    <property type="entry name" value="Transferase(Phosphotransferase) domain 1"/>
    <property type="match status" value="1"/>
</dbReference>
<evidence type="ECO:0000256" key="9">
    <source>
        <dbReference type="ARBA" id="ARBA00022840"/>
    </source>
</evidence>
<dbReference type="InterPro" id="IPR000719">
    <property type="entry name" value="Prot_kinase_dom"/>
</dbReference>
<dbReference type="Pfam" id="PF00069">
    <property type="entry name" value="Pkinase"/>
    <property type="match status" value="1"/>
</dbReference>
<dbReference type="InterPro" id="IPR017441">
    <property type="entry name" value="Protein_kinase_ATP_BS"/>
</dbReference>
<dbReference type="InterPro" id="IPR049020">
    <property type="entry name" value="PRKAA1/2_AID"/>
</dbReference>
<dbReference type="InterPro" id="IPR011989">
    <property type="entry name" value="ARM-like"/>
</dbReference>
<gene>
    <name evidence="18" type="ORF">ALC53_04575</name>
</gene>
<sequence>MEYFKSSLKSVLGTAPAGTQSTGADTVERLVDRLQSSSLLDDRRDACRALKAMSRTFRVEVGAQGMDALRQVLEMDRTDCEIIGLALDTLCNITNPEMFDEEVDKHGPKNKIGEQFTEIFIKHSDSVGLVLAFLEEFDFRVRWPALKLLTHLLANRSKDIQEIILVSPMGVSKLMDLLSDSREVIRNDVLLLLIQLTKGNANIQKIVAFENAFDRIFDVIEQEGNADGGIVVEDCLLLMLNLLRGNVSNQNFFKEGSYIQKLTPMFQIPNEMEDNNFGGWSPQKVSNVHCMVQVVRALVAPSAPAQAVAACQRTMRACGLLQALCDILMASGVPADVLTETINTVAEVIRGNASNQEFLAGVMAPSTPPRPAIVVLLMSMVNEKQPFVLRCSVLYCFQCFLYKNEVGQTQLVQTLLPQGNEAPSLTTGQLLCGGLFSIDSLSNWFSAVALSHALIENISQKEQLLRVLLATNIGKPPVTLMQQCVMLLQQGNKTQCKLGLLILLCRWTSYCPLAVKSFLAIDSSVAYLTALLSSQENNDDLQEILLQSMCALLIGICVHFNDDSVSTYTKEKVCNLIENRIGWEKFQDAIGGIARHEIYSRTLKHPQPSAKNPSELLLDHEFCRLLKSLEGIIIKSVIDANNENKNQLSVMNLPDNTLISQYKDLIREQDIQIQRLNQANDFLTKEKQEFEAQVQELRSTVSHLRDQNLVLRAAQANIGDGKETSASSNNLDLEKELQMYKTMIADLENRLAEYTHIMQQHNEKDKENKESDLESQLKLKIDELEKLKKDQEALLELLTDQDSKITLYKERLIELGDKIESDESSGELDTDDQPESKRARIIFQSGRAKPGGVIAAHVCWGRPSVLTRRFKMSEKLPSNQPQPIVKIGHYTLGQTLGVGTFGKVKIGEHVLTKHKVAVKILNRQKIKSLDVVGKIRREIQNLKLFRHPHIIKLYQVISTPTDIFMIMEYVSGGELFDYIVKHGKLKEYEARRFFQQIISGVDYCHRHMIVHRDLKPENLLLDHNLHVKIADFGLSNMMMDGEFLRTSCGSPNYAAPEVISGKLYAGPEVDIWSCGVILYALLCGTLPFDDEHVPTLFRKIKCKNVSRYTGNFFKGTLNAGVFPIPEYLNKSVVSLLCHMLQVDPMKRATIEDIKKHEWFQKDLPSYLFPSPVEQDSSVIDIDAVNEVCEKFNVKEPEVHSALLGGDPHDQLAIAYHLIIDNKRIADEAAKAELKDFYVASSPPPVAFSPNEANSSPLRPHPERIAPYRERQGSQGSAPAQIQGNRGTPVKRAKWHLGIRSQSKPNDIMNEVYRAMKALNFEWKIVNTYSVRVRHKNKLTDRYSKMSLQLYQVDHKSYLLDFKSLSSEEEDIGRDPTLPPPQATGHHTMEFFEMCAALITQLAR</sequence>
<dbReference type="GO" id="GO:0043050">
    <property type="term" value="P:nematode pharyngeal pumping"/>
    <property type="evidence" value="ECO:0007669"/>
    <property type="project" value="UniProtKB-ARBA"/>
</dbReference>
<dbReference type="GO" id="GO:0006888">
    <property type="term" value="P:endoplasmic reticulum to Golgi vesicle-mediated transport"/>
    <property type="evidence" value="ECO:0007669"/>
    <property type="project" value="TreeGrafter"/>
</dbReference>
<accession>A0A195BKX3</accession>
<dbReference type="Gene3D" id="1.25.10.10">
    <property type="entry name" value="Leucine-rich Repeat Variant"/>
    <property type="match status" value="1"/>
</dbReference>
<dbReference type="InterPro" id="IPR006953">
    <property type="entry name" value="Vesicle_Uso1_P115_head"/>
</dbReference>
<evidence type="ECO:0000256" key="1">
    <source>
        <dbReference type="ARBA" id="ARBA00004555"/>
    </source>
</evidence>
<keyword evidence="10" id="KW-0333">Golgi apparatus</keyword>
<evidence type="ECO:0000256" key="16">
    <source>
        <dbReference type="SAM" id="MobiDB-lite"/>
    </source>
</evidence>
<dbReference type="Gene3D" id="3.30.200.20">
    <property type="entry name" value="Phosphorylase Kinase, domain 1"/>
    <property type="match status" value="1"/>
</dbReference>
<evidence type="ECO:0000256" key="3">
    <source>
        <dbReference type="ARBA" id="ARBA00012513"/>
    </source>
</evidence>
<dbReference type="EMBL" id="KQ976453">
    <property type="protein sequence ID" value="KYM85332.1"/>
    <property type="molecule type" value="Genomic_DNA"/>
</dbReference>
<dbReference type="SUPFAM" id="SSF48371">
    <property type="entry name" value="ARM repeat"/>
    <property type="match status" value="1"/>
</dbReference>
<keyword evidence="9 14" id="KW-0067">ATP-binding</keyword>
<protein>
    <recommendedName>
        <fullName evidence="3">non-specific serine/threonine protein kinase</fullName>
        <ecNumber evidence="3">2.7.11.1</ecNumber>
    </recommendedName>
</protein>
<evidence type="ECO:0000256" key="5">
    <source>
        <dbReference type="ARBA" id="ARBA00022553"/>
    </source>
</evidence>
<feature type="binding site" evidence="14">
    <location>
        <position position="919"/>
    </location>
    <ligand>
        <name>ATP</name>
        <dbReference type="ChEBI" id="CHEBI:30616"/>
    </ligand>
</feature>
<dbReference type="Proteomes" id="UP000078540">
    <property type="component" value="Unassembled WGS sequence"/>
</dbReference>
<keyword evidence="4" id="KW-0723">Serine/threonine-protein kinase</keyword>
<evidence type="ECO:0000256" key="2">
    <source>
        <dbReference type="ARBA" id="ARBA00006234"/>
    </source>
</evidence>
<dbReference type="InterPro" id="IPR024095">
    <property type="entry name" value="Vesicle_P115"/>
</dbReference>
<dbReference type="SUPFAM" id="SSF103243">
    <property type="entry name" value="KA1-like"/>
    <property type="match status" value="1"/>
</dbReference>
<dbReference type="InterPro" id="IPR028375">
    <property type="entry name" value="KA1/Ssp2_C"/>
</dbReference>
<dbReference type="Pfam" id="PF16579">
    <property type="entry name" value="AdenylateSensor"/>
    <property type="match status" value="1"/>
</dbReference>
<dbReference type="GO" id="GO:0048280">
    <property type="term" value="P:vesicle fusion with Golgi apparatus"/>
    <property type="evidence" value="ECO:0007669"/>
    <property type="project" value="InterPro"/>
</dbReference>
<feature type="domain" description="Protein kinase" evidence="17">
    <location>
        <begin position="890"/>
        <end position="1159"/>
    </location>
</feature>
<evidence type="ECO:0000256" key="4">
    <source>
        <dbReference type="ARBA" id="ARBA00022527"/>
    </source>
</evidence>
<feature type="compositionally biased region" description="Polar residues" evidence="16">
    <location>
        <begin position="1272"/>
        <end position="1285"/>
    </location>
</feature>
<dbReference type="EC" id="2.7.11.1" evidence="3"/>
<dbReference type="InterPro" id="IPR008271">
    <property type="entry name" value="Ser/Thr_kinase_AS"/>
</dbReference>
<dbReference type="Gene3D" id="3.30.310.80">
    <property type="entry name" value="Kinase associated domain 1, KA1"/>
    <property type="match status" value="1"/>
</dbReference>
<evidence type="ECO:0000256" key="8">
    <source>
        <dbReference type="ARBA" id="ARBA00022777"/>
    </source>
</evidence>
<name>A0A195BKX3_9HYME</name>
<dbReference type="CDD" id="cd14079">
    <property type="entry name" value="STKc_AMPK_alpha"/>
    <property type="match status" value="1"/>
</dbReference>
<dbReference type="Gene3D" id="1.10.8.10">
    <property type="entry name" value="DNA helicase RuvA subunit, C-terminal domain"/>
    <property type="match status" value="1"/>
</dbReference>
<evidence type="ECO:0000256" key="7">
    <source>
        <dbReference type="ARBA" id="ARBA00022741"/>
    </source>
</evidence>
<organism evidence="18 19">
    <name type="scientific">Atta colombica</name>
    <dbReference type="NCBI Taxonomy" id="520822"/>
    <lineage>
        <taxon>Eukaryota</taxon>
        <taxon>Metazoa</taxon>
        <taxon>Ecdysozoa</taxon>
        <taxon>Arthropoda</taxon>
        <taxon>Hexapoda</taxon>
        <taxon>Insecta</taxon>
        <taxon>Pterygota</taxon>
        <taxon>Neoptera</taxon>
        <taxon>Endopterygota</taxon>
        <taxon>Hymenoptera</taxon>
        <taxon>Apocrita</taxon>
        <taxon>Aculeata</taxon>
        <taxon>Formicoidea</taxon>
        <taxon>Formicidae</taxon>
        <taxon>Myrmicinae</taxon>
        <taxon>Atta</taxon>
    </lineage>
</organism>
<evidence type="ECO:0000256" key="12">
    <source>
        <dbReference type="ARBA" id="ARBA00047899"/>
    </source>
</evidence>
<evidence type="ECO:0000256" key="14">
    <source>
        <dbReference type="PROSITE-ProRule" id="PRU10141"/>
    </source>
</evidence>
<dbReference type="FunFam" id="1.10.8.10:FF:000055">
    <property type="entry name" value="Non-specific serine/threonine protein kinase"/>
    <property type="match status" value="1"/>
</dbReference>
<dbReference type="InterPro" id="IPR011009">
    <property type="entry name" value="Kinase-like_dom_sf"/>
</dbReference>
<dbReference type="PANTHER" id="PTHR10013:SF0">
    <property type="entry name" value="GENERAL VESICULAR TRANSPORT FACTOR P115"/>
    <property type="match status" value="1"/>
</dbReference>
<comment type="subcellular location">
    <subcellularLocation>
        <location evidence="1">Golgi apparatus</location>
    </subcellularLocation>
</comment>
<keyword evidence="5" id="KW-0597">Phosphoprotein</keyword>
<keyword evidence="6" id="KW-0808">Transferase</keyword>
<evidence type="ECO:0000256" key="15">
    <source>
        <dbReference type="SAM" id="Coils"/>
    </source>
</evidence>
<keyword evidence="19" id="KW-1185">Reference proteome</keyword>
<dbReference type="GO" id="GO:0005783">
    <property type="term" value="C:endoplasmic reticulum"/>
    <property type="evidence" value="ECO:0007669"/>
    <property type="project" value="TreeGrafter"/>
</dbReference>
<evidence type="ECO:0000313" key="19">
    <source>
        <dbReference type="Proteomes" id="UP000078540"/>
    </source>
</evidence>
<keyword evidence="8" id="KW-0418">Kinase</keyword>
<dbReference type="STRING" id="520822.A0A195BKX3"/>
<dbReference type="Pfam" id="PF18770">
    <property type="entry name" value="Arm_vescicular"/>
    <property type="match status" value="1"/>
</dbReference>
<dbReference type="GO" id="GO:0004679">
    <property type="term" value="F:AMP-activated protein kinase activity"/>
    <property type="evidence" value="ECO:0007669"/>
    <property type="project" value="UniProtKB-ARBA"/>
</dbReference>
<evidence type="ECO:0000256" key="13">
    <source>
        <dbReference type="ARBA" id="ARBA00048679"/>
    </source>
</evidence>
<dbReference type="InterPro" id="IPR032270">
    <property type="entry name" value="AMPK_C"/>
</dbReference>
<evidence type="ECO:0000259" key="17">
    <source>
        <dbReference type="PROSITE" id="PS50011"/>
    </source>
</evidence>
<dbReference type="GO" id="GO:0005795">
    <property type="term" value="C:Golgi stack"/>
    <property type="evidence" value="ECO:0007669"/>
    <property type="project" value="TreeGrafter"/>
</dbReference>
<dbReference type="GO" id="GO:0048211">
    <property type="term" value="P:Golgi vesicle docking"/>
    <property type="evidence" value="ECO:0007669"/>
    <property type="project" value="TreeGrafter"/>
</dbReference>
<comment type="similarity">
    <text evidence="2">Belongs to the protein kinase superfamily. CAMK Ser/Thr protein kinase family. SNF1 subfamily.</text>
</comment>